<accession>B2RLK6</accession>
<organism evidence="2 3">
    <name type="scientific">Porphyromonas gingivalis (strain ATCC 33277 / DSM 20709 / CIP 103683 / JCM 12257 / NCTC 11834 / 2561)</name>
    <dbReference type="NCBI Taxonomy" id="431947"/>
    <lineage>
        <taxon>Bacteria</taxon>
        <taxon>Pseudomonadati</taxon>
        <taxon>Bacteroidota</taxon>
        <taxon>Bacteroidia</taxon>
        <taxon>Bacteroidales</taxon>
        <taxon>Porphyromonadaceae</taxon>
        <taxon>Porphyromonas</taxon>
    </lineage>
</organism>
<evidence type="ECO:0000256" key="1">
    <source>
        <dbReference type="SAM" id="MobiDB-lite"/>
    </source>
</evidence>
<name>B2RLK6_PORG3</name>
<evidence type="ECO:0000313" key="2">
    <source>
        <dbReference type="EMBL" id="BAG34251.1"/>
    </source>
</evidence>
<evidence type="ECO:0000313" key="3">
    <source>
        <dbReference type="Proteomes" id="UP000008842"/>
    </source>
</evidence>
<dbReference type="KEGG" id="pgn:PGN_1732"/>
<protein>
    <submittedName>
        <fullName evidence="2">Uncharacterized protein</fullName>
    </submittedName>
</protein>
<dbReference type="AlphaFoldDB" id="B2RLK6"/>
<reference evidence="2 3" key="1">
    <citation type="journal article" date="2008" name="DNA Res.">
        <title>Determination of the genome sequence of Porphyromonas gingivalis strain ATCC 33277 and genomic comparison with strain W83 revealed extensive genome rearrangements in P. gingivalis.</title>
        <authorList>
            <person name="Naito M."/>
            <person name="Hirakawa H."/>
            <person name="Yamashita A."/>
            <person name="Ohara N."/>
            <person name="Shoji M."/>
            <person name="Yukitake H."/>
            <person name="Nakayama K."/>
            <person name="Toh H."/>
            <person name="Yoshimura F."/>
            <person name="Kuhara S."/>
            <person name="Hattori M."/>
            <person name="Hayashi T."/>
            <person name="Nakayama K."/>
        </authorList>
    </citation>
    <scope>NUCLEOTIDE SEQUENCE [LARGE SCALE GENOMIC DNA]</scope>
    <source>
        <strain evidence="3">ATCC 33277 / DSM 20709 / CIP 103683 / JCM 12257 / NCTC 11834 / 2561</strain>
    </source>
</reference>
<feature type="region of interest" description="Disordered" evidence="1">
    <location>
        <begin position="1"/>
        <end position="20"/>
    </location>
</feature>
<gene>
    <name evidence="2" type="ordered locus">PGN_1732</name>
</gene>
<dbReference type="Proteomes" id="UP000008842">
    <property type="component" value="Chromosome"/>
</dbReference>
<dbReference type="HOGENOM" id="CLU_211594_0_0_10"/>
<dbReference type="EMBL" id="AP009380">
    <property type="protein sequence ID" value="BAG34251.1"/>
    <property type="molecule type" value="Genomic_DNA"/>
</dbReference>
<sequence length="39" mass="4348">MFYSLSEYTPEGGRATPYSDSGYAVERTELRSTALRATL</sequence>
<proteinExistence type="predicted"/>